<sequence length="288" mass="34218">MTSLYDVDMSSLSYQLAQFFDIDLEYDKDKDWIIQQSLNAVIPIGFDTQVSTSKQGRTYYVPQSGKSQWIHPVDQFYLDFLDIQQQSLNSYAEVISEIEISFTRRPPRMIRDILALMSFYNIQAQEWQHAWIPLIGLCMDLNFFQYKFNKIEQVYQTDTTEYYWAPHDTFLSQLKVDDLKSQSSWIFPKLTPIESKLLPQNQILAFSLEEMRAYIIDKNNIRNFISLKPPSLQKIDQYLEKYGDCFEYCDIQNFVNDQRIFPVEMYDAHEKASQMLCMGLRPDFKFKK</sequence>
<name>V6LH43_9EUKA</name>
<reference evidence="2" key="2">
    <citation type="submission" date="2020-12" db="EMBL/GenBank/DDBJ databases">
        <title>New Spironucleus salmonicida genome in near-complete chromosomes.</title>
        <authorList>
            <person name="Xu F."/>
            <person name="Kurt Z."/>
            <person name="Jimenez-Gonzalez A."/>
            <person name="Astvaldsson A."/>
            <person name="Andersson J.O."/>
            <person name="Svard S.G."/>
        </authorList>
    </citation>
    <scope>NUCLEOTIDE SEQUENCE</scope>
    <source>
        <strain evidence="2">ATCC 50377</strain>
    </source>
</reference>
<dbReference type="InterPro" id="IPR001202">
    <property type="entry name" value="WW_dom"/>
</dbReference>
<dbReference type="VEuPathDB" id="GiardiaDB:SS50377_20958"/>
<protein>
    <recommendedName>
        <fullName evidence="4">WW domain-containing protein</fullName>
    </recommendedName>
</protein>
<evidence type="ECO:0008006" key="4">
    <source>
        <dbReference type="Google" id="ProtNLM"/>
    </source>
</evidence>
<gene>
    <name evidence="1" type="ORF">SS50377_16671</name>
    <name evidence="2" type="ORF">SS50377_20958</name>
</gene>
<dbReference type="Proteomes" id="UP000018208">
    <property type="component" value="Unassembled WGS sequence"/>
</dbReference>
<accession>V6LH43</accession>
<evidence type="ECO:0000313" key="1">
    <source>
        <dbReference type="EMBL" id="EST43628.1"/>
    </source>
</evidence>
<dbReference type="EMBL" id="KI546135">
    <property type="protein sequence ID" value="EST43628.1"/>
    <property type="molecule type" value="Genomic_DNA"/>
</dbReference>
<proteinExistence type="predicted"/>
<reference evidence="1 2" key="1">
    <citation type="journal article" date="2014" name="PLoS Genet.">
        <title>The Genome of Spironucleus salmonicida Highlights a Fish Pathogen Adapted to Fluctuating Environments.</title>
        <authorList>
            <person name="Xu F."/>
            <person name="Jerlstrom-Hultqvist J."/>
            <person name="Einarsson E."/>
            <person name="Astvaldsson A."/>
            <person name="Svard S.G."/>
            <person name="Andersson J.O."/>
        </authorList>
    </citation>
    <scope>NUCLEOTIDE SEQUENCE</scope>
    <source>
        <strain evidence="2">ATCC 50377</strain>
    </source>
</reference>
<dbReference type="AlphaFoldDB" id="V6LH43"/>
<organism evidence="1">
    <name type="scientific">Spironucleus salmonicida</name>
    <dbReference type="NCBI Taxonomy" id="348837"/>
    <lineage>
        <taxon>Eukaryota</taxon>
        <taxon>Metamonada</taxon>
        <taxon>Diplomonadida</taxon>
        <taxon>Hexamitidae</taxon>
        <taxon>Hexamitinae</taxon>
        <taxon>Spironucleus</taxon>
    </lineage>
</organism>
<evidence type="ECO:0000313" key="3">
    <source>
        <dbReference type="Proteomes" id="UP000018208"/>
    </source>
</evidence>
<evidence type="ECO:0000313" key="2">
    <source>
        <dbReference type="EMBL" id="KAH0577604.1"/>
    </source>
</evidence>
<dbReference type="CDD" id="cd00201">
    <property type="entry name" value="WW"/>
    <property type="match status" value="1"/>
</dbReference>
<keyword evidence="3" id="KW-1185">Reference proteome</keyword>
<dbReference type="EMBL" id="AUWU02000001">
    <property type="protein sequence ID" value="KAH0577604.1"/>
    <property type="molecule type" value="Genomic_DNA"/>
</dbReference>